<dbReference type="OrthoDB" id="415706at2759"/>
<evidence type="ECO:0000259" key="5">
    <source>
        <dbReference type="PROSITE" id="PS51718"/>
    </source>
</evidence>
<dbReference type="GO" id="GO:0005874">
    <property type="term" value="C:microtubule"/>
    <property type="evidence" value="ECO:0007669"/>
    <property type="project" value="TreeGrafter"/>
</dbReference>
<dbReference type="InterPro" id="IPR000375">
    <property type="entry name" value="Dynamin_stalk"/>
</dbReference>
<dbReference type="GO" id="GO:0048312">
    <property type="term" value="P:intracellular distribution of mitochondria"/>
    <property type="evidence" value="ECO:0007669"/>
    <property type="project" value="TreeGrafter"/>
</dbReference>
<organism evidence="6 7">
    <name type="scientific">Curvularia clavata</name>
    <dbReference type="NCBI Taxonomy" id="95742"/>
    <lineage>
        <taxon>Eukaryota</taxon>
        <taxon>Fungi</taxon>
        <taxon>Dikarya</taxon>
        <taxon>Ascomycota</taxon>
        <taxon>Pezizomycotina</taxon>
        <taxon>Dothideomycetes</taxon>
        <taxon>Pleosporomycetidae</taxon>
        <taxon>Pleosporales</taxon>
        <taxon>Pleosporineae</taxon>
        <taxon>Pleosporaceae</taxon>
        <taxon>Curvularia</taxon>
    </lineage>
</organism>
<dbReference type="AlphaFoldDB" id="A0A9Q8Z761"/>
<evidence type="ECO:0000259" key="4">
    <source>
        <dbReference type="PROSITE" id="PS51388"/>
    </source>
</evidence>
<evidence type="ECO:0000256" key="2">
    <source>
        <dbReference type="ARBA" id="ARBA00023134"/>
    </source>
</evidence>
<dbReference type="PANTHER" id="PTHR11566:SF149">
    <property type="entry name" value="GTPASE, PUTATIVE (AFU_ORTHOLOGUE AFUA_6G11890)-RELATED"/>
    <property type="match status" value="1"/>
</dbReference>
<keyword evidence="1" id="KW-0547">Nucleotide-binding</keyword>
<dbReference type="Pfam" id="PF01031">
    <property type="entry name" value="Dynamin_M"/>
    <property type="match status" value="1"/>
</dbReference>
<evidence type="ECO:0000256" key="1">
    <source>
        <dbReference type="ARBA" id="ARBA00022741"/>
    </source>
</evidence>
<dbReference type="SMART" id="SM00053">
    <property type="entry name" value="DYNc"/>
    <property type="match status" value="1"/>
</dbReference>
<dbReference type="GO" id="GO:0006897">
    <property type="term" value="P:endocytosis"/>
    <property type="evidence" value="ECO:0007669"/>
    <property type="project" value="TreeGrafter"/>
</dbReference>
<dbReference type="GO" id="GO:0016559">
    <property type="term" value="P:peroxisome fission"/>
    <property type="evidence" value="ECO:0007669"/>
    <property type="project" value="TreeGrafter"/>
</dbReference>
<keyword evidence="7" id="KW-1185">Reference proteome</keyword>
<protein>
    <submittedName>
        <fullName evidence="6">Uncharacterized protein</fullName>
    </submittedName>
</protein>
<dbReference type="InterPro" id="IPR020850">
    <property type="entry name" value="GED_dom"/>
</dbReference>
<dbReference type="EMBL" id="CP089275">
    <property type="protein sequence ID" value="USP76430.1"/>
    <property type="molecule type" value="Genomic_DNA"/>
</dbReference>
<dbReference type="InterPro" id="IPR001401">
    <property type="entry name" value="Dynamin_GTPase"/>
</dbReference>
<feature type="region of interest" description="Disordered" evidence="3">
    <location>
        <begin position="829"/>
        <end position="875"/>
    </location>
</feature>
<evidence type="ECO:0000256" key="3">
    <source>
        <dbReference type="SAM" id="MobiDB-lite"/>
    </source>
</evidence>
<dbReference type="Gene3D" id="3.40.50.300">
    <property type="entry name" value="P-loop containing nucleotide triphosphate hydrolases"/>
    <property type="match status" value="1"/>
</dbReference>
<dbReference type="GO" id="GO:0008017">
    <property type="term" value="F:microtubule binding"/>
    <property type="evidence" value="ECO:0007669"/>
    <property type="project" value="TreeGrafter"/>
</dbReference>
<dbReference type="InterPro" id="IPR030381">
    <property type="entry name" value="G_DYNAMIN_dom"/>
</dbReference>
<dbReference type="GO" id="GO:0005739">
    <property type="term" value="C:mitochondrion"/>
    <property type="evidence" value="ECO:0007669"/>
    <property type="project" value="TreeGrafter"/>
</dbReference>
<dbReference type="GO" id="GO:0016020">
    <property type="term" value="C:membrane"/>
    <property type="evidence" value="ECO:0007669"/>
    <property type="project" value="TreeGrafter"/>
</dbReference>
<name>A0A9Q8Z761_CURCL</name>
<evidence type="ECO:0000313" key="7">
    <source>
        <dbReference type="Proteomes" id="UP001056012"/>
    </source>
</evidence>
<evidence type="ECO:0000313" key="6">
    <source>
        <dbReference type="EMBL" id="USP76430.1"/>
    </source>
</evidence>
<dbReference type="SUPFAM" id="SSF52540">
    <property type="entry name" value="P-loop containing nucleoside triphosphate hydrolases"/>
    <property type="match status" value="1"/>
</dbReference>
<dbReference type="PROSITE" id="PS51388">
    <property type="entry name" value="GED"/>
    <property type="match status" value="1"/>
</dbReference>
<dbReference type="GO" id="GO:0003924">
    <property type="term" value="F:GTPase activity"/>
    <property type="evidence" value="ECO:0007669"/>
    <property type="project" value="InterPro"/>
</dbReference>
<dbReference type="InterPro" id="IPR027417">
    <property type="entry name" value="P-loop_NTPase"/>
</dbReference>
<sequence length="983" mass="108369">MAEHTSALEGTTLHQLLSNDDSQLLDAIDELRSLGIGRLLEGKGLPQIIVCGDQSSGKSSVLEALTRVRFPTKSTTCTSFPTELRLRREQQSRISCRIKAGPTVDAETAERLSEFSQSFDAPEKFADLVAGARNVMSQNSDDKSEFFDHVLEVEIMGPKLVPLTLVDLPGVIHHSDAPSGSRDIELINDLVGKYMGEPNSIILAVVSAHNDLRLQAILTSIQKINGATDRTLGIITKPDELPQGSEKEQECIEYARSNTAKFKYGWHVVRNRSFAEQNKSLEERDAIENDFFKKSSWQPLPTRDVGRGIDSLRRKLSKMLINHISLSLPSIVDRLEIDLTQSKKDLDKLGDARSTVKEMRNYLFDISDSFGEYTRDALEGRYHRRDFFGEPLDPDGLEKRLRANVRNLNDKFATKILQQGHKWHVVEEYDTKLVTGTTHPNIILKSEFLKRHVDILAHRERTIELPGMSNPALVGSLFQQQSEPWESIASEHLEAVWNSVKAFLETLLCHLTDDRTSRLLSSHIIDPALEKQRQKLKTKLEELLTPHRNHHPLSIDPKFAQNIWALREKRVARSVVEAVHDSLDLEEGVPSVEELLAKISAGDAPNENKYGSLETYEVMEAYYESAILTFMNNVASLAIEQCLLSGVAKILSSATVRDMEDDELQAIAAESVETMQERTRLSDRVKTLEKGLGILRFHPASRTPKAISKPPTLGEKSPPSTGTRVIQKPSVAAQDPSAAAKARPFKSVLDAPSTDMTNNKPFFNFNLYTTLPSTGAKTTTLSGPSRRASTPMKQTVAPAPNLFGGRSTSNVPSISNAPSIATGGLFGQATLAKPDHPTNVFNSPSVSASTSPSSDPAGPSNQFGNSATGHPPSVVFGSPSANNICGTGSTQPLSRLNSNCTTSTLFDGNTPEVTSSLFDSYINETPGGKEIFQVVTALPAYRKISFEVGLLRHAQDSTNAKYLQELRLEDYALSRKWISQSNS</sequence>
<feature type="compositionally biased region" description="Low complexity" evidence="3">
    <location>
        <begin position="843"/>
        <end position="860"/>
    </location>
</feature>
<dbReference type="InterPro" id="IPR045063">
    <property type="entry name" value="Dynamin_N"/>
</dbReference>
<feature type="domain" description="GED" evidence="4">
    <location>
        <begin position="612"/>
        <end position="703"/>
    </location>
</feature>
<dbReference type="PROSITE" id="PS51718">
    <property type="entry name" value="G_DYNAMIN_2"/>
    <property type="match status" value="1"/>
</dbReference>
<reference evidence="6" key="1">
    <citation type="submission" date="2021-12" db="EMBL/GenBank/DDBJ databases">
        <title>Curvularia clavata genome.</title>
        <authorList>
            <person name="Cao Y."/>
        </authorList>
    </citation>
    <scope>NUCLEOTIDE SEQUENCE</scope>
    <source>
        <strain evidence="6">Yc1106</strain>
    </source>
</reference>
<dbReference type="InterPro" id="IPR022812">
    <property type="entry name" value="Dynamin"/>
</dbReference>
<dbReference type="Proteomes" id="UP001056012">
    <property type="component" value="Chromosome 2"/>
</dbReference>
<feature type="domain" description="Dynamin-type G" evidence="5">
    <location>
        <begin position="42"/>
        <end position="329"/>
    </location>
</feature>
<dbReference type="PRINTS" id="PR00195">
    <property type="entry name" value="DYNAMIN"/>
</dbReference>
<dbReference type="GO" id="GO:0000266">
    <property type="term" value="P:mitochondrial fission"/>
    <property type="evidence" value="ECO:0007669"/>
    <property type="project" value="TreeGrafter"/>
</dbReference>
<feature type="region of interest" description="Disordered" evidence="3">
    <location>
        <begin position="776"/>
        <end position="810"/>
    </location>
</feature>
<dbReference type="CDD" id="cd08771">
    <property type="entry name" value="DLP_1"/>
    <property type="match status" value="1"/>
</dbReference>
<dbReference type="GO" id="GO:0005525">
    <property type="term" value="F:GTP binding"/>
    <property type="evidence" value="ECO:0007669"/>
    <property type="project" value="InterPro"/>
</dbReference>
<accession>A0A9Q8Z761</accession>
<feature type="region of interest" description="Disordered" evidence="3">
    <location>
        <begin position="703"/>
        <end position="739"/>
    </location>
</feature>
<feature type="compositionally biased region" description="Polar residues" evidence="3">
    <location>
        <begin position="776"/>
        <end position="793"/>
    </location>
</feature>
<dbReference type="Pfam" id="PF00350">
    <property type="entry name" value="Dynamin_N"/>
    <property type="match status" value="1"/>
</dbReference>
<keyword evidence="2" id="KW-0342">GTP-binding</keyword>
<dbReference type="VEuPathDB" id="FungiDB:yc1106_03704"/>
<gene>
    <name evidence="6" type="ORF">yc1106_03704</name>
</gene>
<proteinExistence type="predicted"/>
<dbReference type="PANTHER" id="PTHR11566">
    <property type="entry name" value="DYNAMIN"/>
    <property type="match status" value="1"/>
</dbReference>